<evidence type="ECO:0000313" key="2">
    <source>
        <dbReference type="EMBL" id="SHF16698.1"/>
    </source>
</evidence>
<keyword evidence="1" id="KW-0472">Membrane</keyword>
<dbReference type="Proteomes" id="UP000184368">
    <property type="component" value="Unassembled WGS sequence"/>
</dbReference>
<protein>
    <submittedName>
        <fullName evidence="2">Uncharacterized protein</fullName>
    </submittedName>
</protein>
<keyword evidence="1" id="KW-1133">Transmembrane helix</keyword>
<sequence>MQLSMFFSSPYLVIVCFLTLIISGEHVGGFYFLYLIAAPVFSITKLSCSFGLLLLLFLHHFVNWRKHSTVKVLGNITGVVLLFASVYYFFKESGSYNYSGTFNQTVPIITFWFTGIVAATFILFNVCIWINIRHGKVLD</sequence>
<accession>A0A1M4ZFF4</accession>
<proteinExistence type="predicted"/>
<feature type="transmembrane region" description="Helical" evidence="1">
    <location>
        <begin position="110"/>
        <end position="132"/>
    </location>
</feature>
<reference evidence="2 3" key="1">
    <citation type="submission" date="2016-11" db="EMBL/GenBank/DDBJ databases">
        <authorList>
            <person name="Jaros S."/>
            <person name="Januszkiewicz K."/>
            <person name="Wedrychowicz H."/>
        </authorList>
    </citation>
    <scope>NUCLEOTIDE SEQUENCE [LARGE SCALE GENOMIC DNA]</scope>
    <source>
        <strain evidence="2 3">DSM 26897</strain>
    </source>
</reference>
<dbReference type="RefSeq" id="WP_143157260.1">
    <property type="nucleotide sequence ID" value="NZ_FQUO01000005.1"/>
</dbReference>
<dbReference type="AlphaFoldDB" id="A0A1M4ZFF4"/>
<organism evidence="2 3">
    <name type="scientific">Cnuella takakiae</name>
    <dbReference type="NCBI Taxonomy" id="1302690"/>
    <lineage>
        <taxon>Bacteria</taxon>
        <taxon>Pseudomonadati</taxon>
        <taxon>Bacteroidota</taxon>
        <taxon>Chitinophagia</taxon>
        <taxon>Chitinophagales</taxon>
        <taxon>Chitinophagaceae</taxon>
        <taxon>Cnuella</taxon>
    </lineage>
</organism>
<dbReference type="OrthoDB" id="686015at2"/>
<gene>
    <name evidence="2" type="ORF">SAMN05444008_105203</name>
</gene>
<feature type="transmembrane region" description="Helical" evidence="1">
    <location>
        <begin position="70"/>
        <end position="90"/>
    </location>
</feature>
<keyword evidence="3" id="KW-1185">Reference proteome</keyword>
<evidence type="ECO:0000313" key="3">
    <source>
        <dbReference type="Proteomes" id="UP000184368"/>
    </source>
</evidence>
<evidence type="ECO:0000256" key="1">
    <source>
        <dbReference type="SAM" id="Phobius"/>
    </source>
</evidence>
<name>A0A1M4ZFF4_9BACT</name>
<dbReference type="EMBL" id="FQUO01000005">
    <property type="protein sequence ID" value="SHF16698.1"/>
    <property type="molecule type" value="Genomic_DNA"/>
</dbReference>
<feature type="transmembrane region" description="Helical" evidence="1">
    <location>
        <begin position="34"/>
        <end position="58"/>
    </location>
</feature>
<keyword evidence="1" id="KW-0812">Transmembrane</keyword>